<sequence length="33" mass="3734">MYLESADAHLIIPNQPDRDVKMGLSYPFTSKPV</sequence>
<dbReference type="Gramene" id="CDY25707">
    <property type="protein sequence ID" value="CDY25707"/>
    <property type="gene ID" value="GSBRNA2T00033055001"/>
</dbReference>
<reference evidence="1 2" key="1">
    <citation type="journal article" date="2014" name="Science">
        <title>Plant genetics. Early allopolyploid evolution in the post-Neolithic Brassica napus oilseed genome.</title>
        <authorList>
            <person name="Chalhoub B."/>
            <person name="Denoeud F."/>
            <person name="Liu S."/>
            <person name="Parkin I.A."/>
            <person name="Tang H."/>
            <person name="Wang X."/>
            <person name="Chiquet J."/>
            <person name="Belcram H."/>
            <person name="Tong C."/>
            <person name="Samans B."/>
            <person name="Correa M."/>
            <person name="Da Silva C."/>
            <person name="Just J."/>
            <person name="Falentin C."/>
            <person name="Koh C.S."/>
            <person name="Le Clainche I."/>
            <person name="Bernard M."/>
            <person name="Bento P."/>
            <person name="Noel B."/>
            <person name="Labadie K."/>
            <person name="Alberti A."/>
            <person name="Charles M."/>
            <person name="Arnaud D."/>
            <person name="Guo H."/>
            <person name="Daviaud C."/>
            <person name="Alamery S."/>
            <person name="Jabbari K."/>
            <person name="Zhao M."/>
            <person name="Edger P.P."/>
            <person name="Chelaifa H."/>
            <person name="Tack D."/>
            <person name="Lassalle G."/>
            <person name="Mestiri I."/>
            <person name="Schnel N."/>
            <person name="Le Paslier M.C."/>
            <person name="Fan G."/>
            <person name="Renault V."/>
            <person name="Bayer P.E."/>
            <person name="Golicz A.A."/>
            <person name="Manoli S."/>
            <person name="Lee T.H."/>
            <person name="Thi V.H."/>
            <person name="Chalabi S."/>
            <person name="Hu Q."/>
            <person name="Fan C."/>
            <person name="Tollenaere R."/>
            <person name="Lu Y."/>
            <person name="Battail C."/>
            <person name="Shen J."/>
            <person name="Sidebottom C.H."/>
            <person name="Wang X."/>
            <person name="Canaguier A."/>
            <person name="Chauveau A."/>
            <person name="Berard A."/>
            <person name="Deniot G."/>
            <person name="Guan M."/>
            <person name="Liu Z."/>
            <person name="Sun F."/>
            <person name="Lim Y.P."/>
            <person name="Lyons E."/>
            <person name="Town C.D."/>
            <person name="Bancroft I."/>
            <person name="Wang X."/>
            <person name="Meng J."/>
            <person name="Ma J."/>
            <person name="Pires J.C."/>
            <person name="King G.J."/>
            <person name="Brunel D."/>
            <person name="Delourme R."/>
            <person name="Renard M."/>
            <person name="Aury J.M."/>
            <person name="Adams K.L."/>
            <person name="Batley J."/>
            <person name="Snowdon R.J."/>
            <person name="Tost J."/>
            <person name="Edwards D."/>
            <person name="Zhou Y."/>
            <person name="Hua W."/>
            <person name="Sharpe A.G."/>
            <person name="Paterson A.H."/>
            <person name="Guan C."/>
            <person name="Wincker P."/>
        </authorList>
    </citation>
    <scope>NUCLEOTIDE SEQUENCE [LARGE SCALE GENOMIC DNA]</scope>
    <source>
        <strain evidence="2">cv. Darmor-bzh</strain>
    </source>
</reference>
<organism evidence="1 2">
    <name type="scientific">Brassica napus</name>
    <name type="common">Rape</name>
    <dbReference type="NCBI Taxonomy" id="3708"/>
    <lineage>
        <taxon>Eukaryota</taxon>
        <taxon>Viridiplantae</taxon>
        <taxon>Streptophyta</taxon>
        <taxon>Embryophyta</taxon>
        <taxon>Tracheophyta</taxon>
        <taxon>Spermatophyta</taxon>
        <taxon>Magnoliopsida</taxon>
        <taxon>eudicotyledons</taxon>
        <taxon>Gunneridae</taxon>
        <taxon>Pentapetalae</taxon>
        <taxon>rosids</taxon>
        <taxon>malvids</taxon>
        <taxon>Brassicales</taxon>
        <taxon>Brassicaceae</taxon>
        <taxon>Brassiceae</taxon>
        <taxon>Brassica</taxon>
    </lineage>
</organism>
<protein>
    <submittedName>
        <fullName evidence="1">BnaC03g69680D protein</fullName>
    </submittedName>
</protein>
<proteinExistence type="predicted"/>
<dbReference type="AlphaFoldDB" id="A0A078GKM8"/>
<gene>
    <name evidence="1" type="primary">BnaC03g69680D</name>
    <name evidence="1" type="ORF">GSBRNA2T00033055001</name>
</gene>
<dbReference type="EMBL" id="LK032179">
    <property type="protein sequence ID" value="CDY25707.1"/>
    <property type="molecule type" value="Genomic_DNA"/>
</dbReference>
<accession>A0A078GKM8</accession>
<dbReference type="Proteomes" id="UP000028999">
    <property type="component" value="Unassembled WGS sequence"/>
</dbReference>
<keyword evidence="2" id="KW-1185">Reference proteome</keyword>
<evidence type="ECO:0000313" key="2">
    <source>
        <dbReference type="Proteomes" id="UP000028999"/>
    </source>
</evidence>
<dbReference type="PaxDb" id="3708-A0A078GKM8"/>
<name>A0A078GKM8_BRANA</name>
<evidence type="ECO:0000313" key="1">
    <source>
        <dbReference type="EMBL" id="CDY25707.1"/>
    </source>
</evidence>